<organism evidence="2 3">
    <name type="scientific">Salix dunnii</name>
    <dbReference type="NCBI Taxonomy" id="1413687"/>
    <lineage>
        <taxon>Eukaryota</taxon>
        <taxon>Viridiplantae</taxon>
        <taxon>Streptophyta</taxon>
        <taxon>Embryophyta</taxon>
        <taxon>Tracheophyta</taxon>
        <taxon>Spermatophyta</taxon>
        <taxon>Magnoliopsida</taxon>
        <taxon>eudicotyledons</taxon>
        <taxon>Gunneridae</taxon>
        <taxon>Pentapetalae</taxon>
        <taxon>rosids</taxon>
        <taxon>fabids</taxon>
        <taxon>Malpighiales</taxon>
        <taxon>Salicaceae</taxon>
        <taxon>Saliceae</taxon>
        <taxon>Salix</taxon>
    </lineage>
</organism>
<evidence type="ECO:0000313" key="3">
    <source>
        <dbReference type="Proteomes" id="UP000657918"/>
    </source>
</evidence>
<name>A0A835TLD8_9ROSI</name>
<dbReference type="Proteomes" id="UP000657918">
    <property type="component" value="Unassembled WGS sequence"/>
</dbReference>
<feature type="coiled-coil region" evidence="1">
    <location>
        <begin position="73"/>
        <end position="114"/>
    </location>
</feature>
<accession>A0A835TLD8</accession>
<keyword evidence="1" id="KW-0175">Coiled coil</keyword>
<evidence type="ECO:0000256" key="1">
    <source>
        <dbReference type="SAM" id="Coils"/>
    </source>
</evidence>
<dbReference type="AlphaFoldDB" id="A0A835TLD8"/>
<dbReference type="EMBL" id="JADGMS010000001">
    <property type="protein sequence ID" value="KAF9688593.1"/>
    <property type="molecule type" value="Genomic_DNA"/>
</dbReference>
<sequence length="209" mass="24543">MDEEIESTALPSYFSHSLEGCRSRLMSTPAQTELYTKEMKKRKKRETDRRYRQKMKVNASLSSTAAAHHETAVQETKNQLAMTIIENENLKRAVEELRQVILHLTSQRELIEQRLTFQLCYLYSLLFSSLPFLLWTKQTAVQETQNQLAMTIIENENLKRAVEELRQEIFLLTSERQFIEQRFNTIYTELEKEIECVRAAAEGFGEQRA</sequence>
<protein>
    <submittedName>
        <fullName evidence="2">Uncharacterized protein</fullName>
    </submittedName>
</protein>
<comment type="caution">
    <text evidence="2">The sequence shown here is derived from an EMBL/GenBank/DDBJ whole genome shotgun (WGS) entry which is preliminary data.</text>
</comment>
<feature type="coiled-coil region" evidence="1">
    <location>
        <begin position="141"/>
        <end position="182"/>
    </location>
</feature>
<reference evidence="2 3" key="1">
    <citation type="submission" date="2020-10" db="EMBL/GenBank/DDBJ databases">
        <title>Plant Genome Project.</title>
        <authorList>
            <person name="Zhang R.-G."/>
        </authorList>
    </citation>
    <scope>NUCLEOTIDE SEQUENCE [LARGE SCALE GENOMIC DNA]</scope>
    <source>
        <strain evidence="2">FAFU-HL-1</strain>
        <tissue evidence="2">Leaf</tissue>
    </source>
</reference>
<evidence type="ECO:0000313" key="2">
    <source>
        <dbReference type="EMBL" id="KAF9688593.1"/>
    </source>
</evidence>
<proteinExistence type="predicted"/>
<keyword evidence="3" id="KW-1185">Reference proteome</keyword>
<gene>
    <name evidence="2" type="ORF">SADUNF_Sadunf01G0004400</name>
</gene>